<dbReference type="Pfam" id="PF00069">
    <property type="entry name" value="Pkinase"/>
    <property type="match status" value="1"/>
</dbReference>
<dbReference type="Pfam" id="PF13947">
    <property type="entry name" value="GUB_WAK_bind"/>
    <property type="match status" value="1"/>
</dbReference>
<reference evidence="10 11" key="1">
    <citation type="journal article" date="2019" name="Plant Biotechnol. J.">
        <title>The red bayberry genome and genetic basis of sex determination.</title>
        <authorList>
            <person name="Jia H.M."/>
            <person name="Jia H.J."/>
            <person name="Cai Q.L."/>
            <person name="Wang Y."/>
            <person name="Zhao H.B."/>
            <person name="Yang W.F."/>
            <person name="Wang G.Y."/>
            <person name="Li Y.H."/>
            <person name="Zhan D.L."/>
            <person name="Shen Y.T."/>
            <person name="Niu Q.F."/>
            <person name="Chang L."/>
            <person name="Qiu J."/>
            <person name="Zhao L."/>
            <person name="Xie H.B."/>
            <person name="Fu W.Y."/>
            <person name="Jin J."/>
            <person name="Li X.W."/>
            <person name="Jiao Y."/>
            <person name="Zhou C.C."/>
            <person name="Tu T."/>
            <person name="Chai C.Y."/>
            <person name="Gao J.L."/>
            <person name="Fan L.J."/>
            <person name="van de Weg E."/>
            <person name="Wang J.Y."/>
            <person name="Gao Z.S."/>
        </authorList>
    </citation>
    <scope>NUCLEOTIDE SEQUENCE [LARGE SCALE GENOMIC DNA]</scope>
    <source>
        <tissue evidence="10">Leaves</tissue>
    </source>
</reference>
<dbReference type="EMBL" id="RXIC02000141">
    <property type="protein sequence ID" value="KAB1200630.1"/>
    <property type="molecule type" value="Genomic_DNA"/>
</dbReference>
<name>A0A6A1UNF0_9ROSI</name>
<evidence type="ECO:0000256" key="4">
    <source>
        <dbReference type="ARBA" id="ARBA00022729"/>
    </source>
</evidence>
<comment type="subcellular location">
    <subcellularLocation>
        <location evidence="1">Membrane</location>
        <topology evidence="1">Single-pass type I membrane protein</topology>
    </subcellularLocation>
</comment>
<evidence type="ECO:0000313" key="11">
    <source>
        <dbReference type="Proteomes" id="UP000516437"/>
    </source>
</evidence>
<dbReference type="GO" id="GO:0004674">
    <property type="term" value="F:protein serine/threonine kinase activity"/>
    <property type="evidence" value="ECO:0007669"/>
    <property type="project" value="UniProtKB-KW"/>
</dbReference>
<evidence type="ECO:0000313" key="10">
    <source>
        <dbReference type="EMBL" id="KAB1200630.1"/>
    </source>
</evidence>
<keyword evidence="2" id="KW-0418">Kinase</keyword>
<feature type="domain" description="Protein kinase" evidence="9">
    <location>
        <begin position="123"/>
        <end position="443"/>
    </location>
</feature>
<protein>
    <recommendedName>
        <fullName evidence="9">Protein kinase domain-containing protein</fullName>
    </recommendedName>
</protein>
<evidence type="ECO:0000259" key="9">
    <source>
        <dbReference type="PROSITE" id="PS50011"/>
    </source>
</evidence>
<dbReference type="SMART" id="SM00220">
    <property type="entry name" value="S_TKc"/>
    <property type="match status" value="1"/>
</dbReference>
<evidence type="ECO:0000256" key="7">
    <source>
        <dbReference type="ARBA" id="ARBA00023180"/>
    </source>
</evidence>
<accession>A0A6A1UNF0</accession>
<keyword evidence="11" id="KW-1185">Reference proteome</keyword>
<evidence type="ECO:0000256" key="8">
    <source>
        <dbReference type="SAM" id="SignalP"/>
    </source>
</evidence>
<evidence type="ECO:0000256" key="1">
    <source>
        <dbReference type="ARBA" id="ARBA00004479"/>
    </source>
</evidence>
<dbReference type="SUPFAM" id="SSF56112">
    <property type="entry name" value="Protein kinase-like (PK-like)"/>
    <property type="match status" value="1"/>
</dbReference>
<proteinExistence type="predicted"/>
<feature type="signal peptide" evidence="8">
    <location>
        <begin position="1"/>
        <end position="25"/>
    </location>
</feature>
<evidence type="ECO:0000256" key="3">
    <source>
        <dbReference type="ARBA" id="ARBA00022692"/>
    </source>
</evidence>
<keyword evidence="6" id="KW-0472">Membrane</keyword>
<sequence>MARGVSYPAGLRALIVLVLVHETCSVGDTRHCAPSSCGSLHNISYPFRVKGDPADCGDGRYSLSCENNQTMLYLYAGRYYVQEINYTEYTIRIVDSGIQKDNYSSIPHYFLDKSNFSSGDPYSLYLQVTPTGSSGLSFEVVFLKCKKPVNSSAYLDISTCFKSGTVSSNSSSSDSKRYRYVLFQIGLKAGDVQDLCQGEQLSLASPLEAPIDDPKSNSCRYFHSMMLNGFLLSWQRALCASCSRRDECYLDGGSNFHCQPKNGMSKNECKGKNKEQRRLLNAGAILFFVKKAGFLDRLSGVYDDIVHDLIPTMLINPPVGLLTIIMINAGCDVQILHFDIKPHNILLGENFTPKISDFGLAKLCALEQSSVSLTAVRGTLGYMAPELFYRNIGGISYKADVYSFGMLLLEMASRRKNFNELEHHSSQVYFPTWIYNQLHNGKT</sequence>
<keyword evidence="2" id="KW-0723">Serine/threonine-protein kinase</keyword>
<organism evidence="10 11">
    <name type="scientific">Morella rubra</name>
    <name type="common">Chinese bayberry</name>
    <dbReference type="NCBI Taxonomy" id="262757"/>
    <lineage>
        <taxon>Eukaryota</taxon>
        <taxon>Viridiplantae</taxon>
        <taxon>Streptophyta</taxon>
        <taxon>Embryophyta</taxon>
        <taxon>Tracheophyta</taxon>
        <taxon>Spermatophyta</taxon>
        <taxon>Magnoliopsida</taxon>
        <taxon>eudicotyledons</taxon>
        <taxon>Gunneridae</taxon>
        <taxon>Pentapetalae</taxon>
        <taxon>rosids</taxon>
        <taxon>fabids</taxon>
        <taxon>Fagales</taxon>
        <taxon>Myricaceae</taxon>
        <taxon>Morella</taxon>
    </lineage>
</organism>
<comment type="caution">
    <text evidence="10">The sequence shown here is derived from an EMBL/GenBank/DDBJ whole genome shotgun (WGS) entry which is preliminary data.</text>
</comment>
<dbReference type="AlphaFoldDB" id="A0A6A1UNF0"/>
<feature type="chain" id="PRO_5025678830" description="Protein kinase domain-containing protein" evidence="8">
    <location>
        <begin position="26"/>
        <end position="443"/>
    </location>
</feature>
<dbReference type="Gene3D" id="1.10.510.10">
    <property type="entry name" value="Transferase(Phosphotransferase) domain 1"/>
    <property type="match status" value="1"/>
</dbReference>
<dbReference type="InterPro" id="IPR000719">
    <property type="entry name" value="Prot_kinase_dom"/>
</dbReference>
<keyword evidence="4 8" id="KW-0732">Signal</keyword>
<dbReference type="GO" id="GO:0016020">
    <property type="term" value="C:membrane"/>
    <property type="evidence" value="ECO:0007669"/>
    <property type="project" value="UniProtKB-SubCell"/>
</dbReference>
<evidence type="ECO:0000256" key="6">
    <source>
        <dbReference type="ARBA" id="ARBA00023136"/>
    </source>
</evidence>
<keyword evidence="2" id="KW-0808">Transferase</keyword>
<dbReference type="InterPro" id="IPR008271">
    <property type="entry name" value="Ser/Thr_kinase_AS"/>
</dbReference>
<dbReference type="InterPro" id="IPR045874">
    <property type="entry name" value="LRK10/LRL21-25-like"/>
</dbReference>
<dbReference type="InterPro" id="IPR011009">
    <property type="entry name" value="Kinase-like_dom_sf"/>
</dbReference>
<dbReference type="PROSITE" id="PS00108">
    <property type="entry name" value="PROTEIN_KINASE_ST"/>
    <property type="match status" value="1"/>
</dbReference>
<dbReference type="InterPro" id="IPR025287">
    <property type="entry name" value="WAK_GUB"/>
</dbReference>
<dbReference type="Proteomes" id="UP000516437">
    <property type="component" value="Unassembled WGS sequence"/>
</dbReference>
<evidence type="ECO:0000256" key="5">
    <source>
        <dbReference type="ARBA" id="ARBA00022989"/>
    </source>
</evidence>
<dbReference type="GO" id="GO:0030247">
    <property type="term" value="F:polysaccharide binding"/>
    <property type="evidence" value="ECO:0007669"/>
    <property type="project" value="InterPro"/>
</dbReference>
<keyword evidence="7" id="KW-0325">Glycoprotein</keyword>
<keyword evidence="5" id="KW-1133">Transmembrane helix</keyword>
<dbReference type="OrthoDB" id="1146903at2759"/>
<dbReference type="PROSITE" id="PS50011">
    <property type="entry name" value="PROTEIN_KINASE_DOM"/>
    <property type="match status" value="1"/>
</dbReference>
<dbReference type="PANTHER" id="PTHR27009">
    <property type="entry name" value="RUST RESISTANCE KINASE LR10-RELATED"/>
    <property type="match status" value="1"/>
</dbReference>
<dbReference type="GO" id="GO:0005524">
    <property type="term" value="F:ATP binding"/>
    <property type="evidence" value="ECO:0007669"/>
    <property type="project" value="InterPro"/>
</dbReference>
<gene>
    <name evidence="10" type="ORF">CJ030_MR0G006770</name>
</gene>
<evidence type="ECO:0000256" key="2">
    <source>
        <dbReference type="ARBA" id="ARBA00022527"/>
    </source>
</evidence>
<keyword evidence="3" id="KW-0812">Transmembrane</keyword>